<accession>A0A6A6ZD89</accession>
<dbReference type="Proteomes" id="UP000799424">
    <property type="component" value="Unassembled WGS sequence"/>
</dbReference>
<organism evidence="1 2">
    <name type="scientific">Ophiobolus disseminans</name>
    <dbReference type="NCBI Taxonomy" id="1469910"/>
    <lineage>
        <taxon>Eukaryota</taxon>
        <taxon>Fungi</taxon>
        <taxon>Dikarya</taxon>
        <taxon>Ascomycota</taxon>
        <taxon>Pezizomycotina</taxon>
        <taxon>Dothideomycetes</taxon>
        <taxon>Pleosporomycetidae</taxon>
        <taxon>Pleosporales</taxon>
        <taxon>Pleosporineae</taxon>
        <taxon>Phaeosphaeriaceae</taxon>
        <taxon>Ophiobolus</taxon>
    </lineage>
</organism>
<name>A0A6A6ZD89_9PLEO</name>
<dbReference type="AlphaFoldDB" id="A0A6A6ZD89"/>
<evidence type="ECO:0000313" key="1">
    <source>
        <dbReference type="EMBL" id="KAF2818255.1"/>
    </source>
</evidence>
<protein>
    <submittedName>
        <fullName evidence="1">Uncharacterized protein</fullName>
    </submittedName>
</protein>
<proteinExistence type="predicted"/>
<sequence length="117" mass="13213">MADVQFTVYVSWTKNENTKITEISAFGGVSSDEDDEPNDLFGDDHSSVEGHICIQGDLFTEAFGKLPVLYVRSDGTTTDVDQDDDGYGGTYYTIFFKCIEDLCDKTFELRLFFDMIE</sequence>
<gene>
    <name evidence="1" type="ORF">CC86DRAFT_414093</name>
</gene>
<evidence type="ECO:0000313" key="2">
    <source>
        <dbReference type="Proteomes" id="UP000799424"/>
    </source>
</evidence>
<dbReference type="OrthoDB" id="3774419at2759"/>
<keyword evidence="2" id="KW-1185">Reference proteome</keyword>
<dbReference type="EMBL" id="MU006255">
    <property type="protein sequence ID" value="KAF2818255.1"/>
    <property type="molecule type" value="Genomic_DNA"/>
</dbReference>
<reference evidence="1" key="1">
    <citation type="journal article" date="2020" name="Stud. Mycol.">
        <title>101 Dothideomycetes genomes: a test case for predicting lifestyles and emergence of pathogens.</title>
        <authorList>
            <person name="Haridas S."/>
            <person name="Albert R."/>
            <person name="Binder M."/>
            <person name="Bloem J."/>
            <person name="Labutti K."/>
            <person name="Salamov A."/>
            <person name="Andreopoulos B."/>
            <person name="Baker S."/>
            <person name="Barry K."/>
            <person name="Bills G."/>
            <person name="Bluhm B."/>
            <person name="Cannon C."/>
            <person name="Castanera R."/>
            <person name="Culley D."/>
            <person name="Daum C."/>
            <person name="Ezra D."/>
            <person name="Gonzalez J."/>
            <person name="Henrissat B."/>
            <person name="Kuo A."/>
            <person name="Liang C."/>
            <person name="Lipzen A."/>
            <person name="Lutzoni F."/>
            <person name="Magnuson J."/>
            <person name="Mondo S."/>
            <person name="Nolan M."/>
            <person name="Ohm R."/>
            <person name="Pangilinan J."/>
            <person name="Park H.-J."/>
            <person name="Ramirez L."/>
            <person name="Alfaro M."/>
            <person name="Sun H."/>
            <person name="Tritt A."/>
            <person name="Yoshinaga Y."/>
            <person name="Zwiers L.-H."/>
            <person name="Turgeon B."/>
            <person name="Goodwin S."/>
            <person name="Spatafora J."/>
            <person name="Crous P."/>
            <person name="Grigoriev I."/>
        </authorList>
    </citation>
    <scope>NUCLEOTIDE SEQUENCE</scope>
    <source>
        <strain evidence="1">CBS 113818</strain>
    </source>
</reference>